<proteinExistence type="predicted"/>
<dbReference type="GO" id="GO:0006508">
    <property type="term" value="P:proteolysis"/>
    <property type="evidence" value="ECO:0007669"/>
    <property type="project" value="UniProtKB-KW"/>
</dbReference>
<dbReference type="SUPFAM" id="SSF81923">
    <property type="entry name" value="Double Clp-N motif"/>
    <property type="match status" value="1"/>
</dbReference>
<evidence type="ECO:0000259" key="3">
    <source>
        <dbReference type="PROSITE" id="PS51903"/>
    </source>
</evidence>
<evidence type="ECO:0000313" key="4">
    <source>
        <dbReference type="EMBL" id="MFD0924751.1"/>
    </source>
</evidence>
<evidence type="ECO:0000256" key="2">
    <source>
        <dbReference type="SAM" id="MobiDB-lite"/>
    </source>
</evidence>
<dbReference type="InterPro" id="IPR004176">
    <property type="entry name" value="Clp_R_N"/>
</dbReference>
<dbReference type="RefSeq" id="WP_253647243.1">
    <property type="nucleotide sequence ID" value="NZ_BAAAMO010000002.1"/>
</dbReference>
<dbReference type="GO" id="GO:0008233">
    <property type="term" value="F:peptidase activity"/>
    <property type="evidence" value="ECO:0007669"/>
    <property type="project" value="UniProtKB-KW"/>
</dbReference>
<feature type="region of interest" description="Disordered" evidence="2">
    <location>
        <begin position="66"/>
        <end position="86"/>
    </location>
</feature>
<feature type="region of interest" description="Disordered" evidence="2">
    <location>
        <begin position="114"/>
        <end position="201"/>
    </location>
</feature>
<comment type="caution">
    <text evidence="4">The sequence shown here is derived from an EMBL/GenBank/DDBJ whole genome shotgun (WGS) entry which is preliminary data.</text>
</comment>
<keyword evidence="4" id="KW-0378">Hydrolase</keyword>
<sequence>MFDHMTRENRHILSFAMEEAADLGHAQLGTDHLILGMLCNARSDVFALLTEQGFTLATARDTVREIHGDDDGTDSAGAEADAEQVADDREALKSVGIDLDKVADAIKRAFGTDITDGWSKRGPERRGRGGPHRHHHHDHGGRDRDHRRGRGGPWDGPDVGPGARRGPGGPGGWDDDEAGPWQHGRGRRGPRGRGGPWGRPRFSASARAALGEAVRIARESDDDERGGRLRAEHVLLGILAVGDERSRRLIESVTTVDQLRAALTAAV</sequence>
<dbReference type="Gene3D" id="1.10.1780.10">
    <property type="entry name" value="Clp, N-terminal domain"/>
    <property type="match status" value="2"/>
</dbReference>
<keyword evidence="4" id="KW-0645">Protease</keyword>
<feature type="domain" description="Clp R" evidence="3">
    <location>
        <begin position="1"/>
        <end position="69"/>
    </location>
</feature>
<keyword evidence="1" id="KW-0677">Repeat</keyword>
<dbReference type="Proteomes" id="UP001597068">
    <property type="component" value="Unassembled WGS sequence"/>
</dbReference>
<evidence type="ECO:0000313" key="5">
    <source>
        <dbReference type="Proteomes" id="UP001597068"/>
    </source>
</evidence>
<organism evidence="4 5">
    <name type="scientific">Williamsia deligens</name>
    <dbReference type="NCBI Taxonomy" id="321325"/>
    <lineage>
        <taxon>Bacteria</taxon>
        <taxon>Bacillati</taxon>
        <taxon>Actinomycetota</taxon>
        <taxon>Actinomycetes</taxon>
        <taxon>Mycobacteriales</taxon>
        <taxon>Nocardiaceae</taxon>
        <taxon>Williamsia</taxon>
    </lineage>
</organism>
<protein>
    <submittedName>
        <fullName evidence="4">Clp protease N-terminal domain-containing protein</fullName>
    </submittedName>
</protein>
<gene>
    <name evidence="4" type="ORF">ACFQ04_03285</name>
</gene>
<keyword evidence="5" id="KW-1185">Reference proteome</keyword>
<dbReference type="PROSITE" id="PS51903">
    <property type="entry name" value="CLP_R"/>
    <property type="match status" value="1"/>
</dbReference>
<name>A0ABW3G2N2_9NOCA</name>
<dbReference type="InterPro" id="IPR036628">
    <property type="entry name" value="Clp_N_dom_sf"/>
</dbReference>
<feature type="compositionally biased region" description="Basic and acidic residues" evidence="2">
    <location>
        <begin position="118"/>
        <end position="127"/>
    </location>
</feature>
<accession>A0ABW3G2N2</accession>
<reference evidence="5" key="1">
    <citation type="journal article" date="2019" name="Int. J. Syst. Evol. Microbiol.">
        <title>The Global Catalogue of Microorganisms (GCM) 10K type strain sequencing project: providing services to taxonomists for standard genome sequencing and annotation.</title>
        <authorList>
            <consortium name="The Broad Institute Genomics Platform"/>
            <consortium name="The Broad Institute Genome Sequencing Center for Infectious Disease"/>
            <person name="Wu L."/>
            <person name="Ma J."/>
        </authorList>
    </citation>
    <scope>NUCLEOTIDE SEQUENCE [LARGE SCALE GENOMIC DNA]</scope>
    <source>
        <strain evidence="5">CCUG 50873</strain>
    </source>
</reference>
<dbReference type="EMBL" id="JBHTIL010000001">
    <property type="protein sequence ID" value="MFD0924751.1"/>
    <property type="molecule type" value="Genomic_DNA"/>
</dbReference>
<evidence type="ECO:0000256" key="1">
    <source>
        <dbReference type="PROSITE-ProRule" id="PRU01251"/>
    </source>
</evidence>
<feature type="compositionally biased region" description="Gly residues" evidence="2">
    <location>
        <begin position="163"/>
        <end position="172"/>
    </location>
</feature>
<feature type="compositionally biased region" description="Basic residues" evidence="2">
    <location>
        <begin position="128"/>
        <end position="139"/>
    </location>
</feature>